<dbReference type="GO" id="GO:0015562">
    <property type="term" value="F:efflux transmembrane transporter activity"/>
    <property type="evidence" value="ECO:0007669"/>
    <property type="project" value="TreeGrafter"/>
</dbReference>
<organism evidence="3 5">
    <name type="scientific">Methylocella tundrae</name>
    <dbReference type="NCBI Taxonomy" id="227605"/>
    <lineage>
        <taxon>Bacteria</taxon>
        <taxon>Pseudomonadati</taxon>
        <taxon>Pseudomonadota</taxon>
        <taxon>Alphaproteobacteria</taxon>
        <taxon>Hyphomicrobiales</taxon>
        <taxon>Beijerinckiaceae</taxon>
        <taxon>Methylocella</taxon>
    </lineage>
</organism>
<evidence type="ECO:0000313" key="6">
    <source>
        <dbReference type="Proteomes" id="UP000485880"/>
    </source>
</evidence>
<name>A0A4U8Z792_METTU</name>
<dbReference type="InterPro" id="IPR006143">
    <property type="entry name" value="RND_pump_MFP"/>
</dbReference>
<evidence type="ECO:0000313" key="5">
    <source>
        <dbReference type="Proteomes" id="UP000294360"/>
    </source>
</evidence>
<keyword evidence="2" id="KW-0732">Signal</keyword>
<dbReference type="Gene3D" id="1.10.287.470">
    <property type="entry name" value="Helix hairpin bin"/>
    <property type="match status" value="1"/>
</dbReference>
<evidence type="ECO:0000256" key="2">
    <source>
        <dbReference type="SAM" id="SignalP"/>
    </source>
</evidence>
<reference evidence="4 6" key="2">
    <citation type="submission" date="2019-05" db="EMBL/GenBank/DDBJ databases">
        <authorList>
            <person name="Farhan Ul Haque M."/>
        </authorList>
    </citation>
    <scope>NUCLEOTIDE SEQUENCE [LARGE SCALE GENOMIC DNA]</scope>
    <source>
        <strain evidence="4">2</strain>
    </source>
</reference>
<keyword evidence="6" id="KW-1185">Reference proteome</keyword>
<dbReference type="SUPFAM" id="SSF111369">
    <property type="entry name" value="HlyD-like secretion proteins"/>
    <property type="match status" value="1"/>
</dbReference>
<geneLocation type="plasmid" evidence="3 5">
    <name>2</name>
</geneLocation>
<dbReference type="Proteomes" id="UP000294360">
    <property type="component" value="Plasmid 2"/>
</dbReference>
<dbReference type="OrthoDB" id="7914255at2"/>
<feature type="signal peptide" evidence="2">
    <location>
        <begin position="1"/>
        <end position="19"/>
    </location>
</feature>
<gene>
    <name evidence="4" type="ORF">MPC4_60004</name>
    <name evidence="3" type="ORF">MTUNDRAET4_0368</name>
</gene>
<dbReference type="NCBIfam" id="TIGR01730">
    <property type="entry name" value="RND_mfp"/>
    <property type="match status" value="1"/>
</dbReference>
<evidence type="ECO:0000256" key="1">
    <source>
        <dbReference type="ARBA" id="ARBA00009477"/>
    </source>
</evidence>
<evidence type="ECO:0000313" key="3">
    <source>
        <dbReference type="EMBL" id="VFU16760.1"/>
    </source>
</evidence>
<dbReference type="EMBL" id="LR536451">
    <property type="protein sequence ID" value="VFU16760.1"/>
    <property type="molecule type" value="Genomic_DNA"/>
</dbReference>
<protein>
    <submittedName>
        <fullName evidence="3">RND family efflux transporter, MFP subunit</fullName>
    </submittedName>
</protein>
<evidence type="ECO:0000313" key="4">
    <source>
        <dbReference type="EMBL" id="VTZ51915.1"/>
    </source>
</evidence>
<dbReference type="PANTHER" id="PTHR30469:SF15">
    <property type="entry name" value="HLYD FAMILY OF SECRETION PROTEINS"/>
    <property type="match status" value="1"/>
</dbReference>
<keyword evidence="3" id="KW-0614">Plasmid</keyword>
<dbReference type="KEGG" id="mtun:MTUNDRAET4_0368.1"/>
<accession>A0A4U8Z792</accession>
<dbReference type="Proteomes" id="UP000485880">
    <property type="component" value="Unassembled WGS sequence"/>
</dbReference>
<dbReference type="Gene3D" id="2.40.420.20">
    <property type="match status" value="1"/>
</dbReference>
<dbReference type="Gene3D" id="2.40.30.170">
    <property type="match status" value="1"/>
</dbReference>
<dbReference type="RefSeq" id="WP_134493163.1">
    <property type="nucleotide sequence ID" value="NZ_CABFMQ020000120.1"/>
</dbReference>
<dbReference type="EMBL" id="CABFMQ020000120">
    <property type="protein sequence ID" value="VTZ51915.1"/>
    <property type="molecule type" value="Genomic_DNA"/>
</dbReference>
<proteinExistence type="inferred from homology"/>
<comment type="similarity">
    <text evidence="1">Belongs to the membrane fusion protein (MFP) (TC 8.A.1) family.</text>
</comment>
<sequence length="321" mass="35013">MRFAFVLLSAAVLASQASADEFTVHSREVDDRKAVIATVEPVHLLAARARIGGTIVRLTVKEGDRIADGAEVATVVDEKLALQMQALDSRIKSQQAQRDQAQIDFDRALELKRRGVGTQMQLDQARTALDVAERTGAAMHSDRDVIMQQTAEGVVHAPGAGRVLTVPVSEGRVVLPGETIATLAEDNYILRLSLPERHARFMRAGDKVLIGARGDQNESKETMRHGKVRLVYPEIQGGRVIADVDVDELGNYFVGERTRVYVTTGKRDTFIVPAGYVYRRAGVNFVRLKNSAEIVVQPGETTPEGVEILSGLVDGDVVTHP</sequence>
<dbReference type="GO" id="GO:1990281">
    <property type="term" value="C:efflux pump complex"/>
    <property type="evidence" value="ECO:0007669"/>
    <property type="project" value="TreeGrafter"/>
</dbReference>
<dbReference type="Gene3D" id="2.40.50.100">
    <property type="match status" value="1"/>
</dbReference>
<dbReference type="PANTHER" id="PTHR30469">
    <property type="entry name" value="MULTIDRUG RESISTANCE PROTEIN MDTA"/>
    <property type="match status" value="1"/>
</dbReference>
<feature type="chain" id="PRO_5044609849" evidence="2">
    <location>
        <begin position="20"/>
        <end position="321"/>
    </location>
</feature>
<dbReference type="AlphaFoldDB" id="A0A4U8Z792"/>
<reference evidence="3 5" key="1">
    <citation type="submission" date="2019-03" db="EMBL/GenBank/DDBJ databases">
        <authorList>
            <person name="Kox A.R. M."/>
        </authorList>
    </citation>
    <scope>NUCLEOTIDE SEQUENCE [LARGE SCALE GENOMIC DNA]</scope>
    <source>
        <strain evidence="3">MTUNDRAET4 annotated genome</strain>
        <plasmid evidence="5">2</plasmid>
    </source>
</reference>